<dbReference type="InterPro" id="IPR019734">
    <property type="entry name" value="TPR_rpt"/>
</dbReference>
<reference evidence="3" key="2">
    <citation type="submission" date="2020-09" db="EMBL/GenBank/DDBJ databases">
        <authorList>
            <person name="Sun Q."/>
            <person name="Kim S."/>
        </authorList>
    </citation>
    <scope>NUCLEOTIDE SEQUENCE</scope>
    <source>
        <strain evidence="3">KCTC 12719</strain>
    </source>
</reference>
<sequence>MKTKLILFLSGVLFSSGLLHAQANQDCARTASLAYTDAKAKNYDAAYPKIQQLREECPTYSVVTYQYGERILKDRLSKASEAEKKEIAQDLINLYRERLEHFPAKTDEGEVKIDIAQATYDNGLGTKQEQFEAFDKAWNEGRENFSSAKSLYTYFSLMVDLQDEGQKDLQDVFDLYDEVYTKLEEEENKMAEGLANLIEKQESGDELSSKEESRINAYETNLGVYNKVKTSVDAKLGQRADCDNLIPLYRKDFEQRKDDVEWLRNANARLSMKDCTEDPLFVEVSEALHQLEPSANSAYSLGQLAESQGDRAKALEYYNQAAELQDDASAKARIYYRIAGNYKERGQFGQAKNYYNRALQARPSMGRAYLQISNMVANSANNCGETTFEKRAVYWLAAEYAARAGRVDPSISSTANETAAAYRGRAPQRADIFQEDMQGQTINIRCWIGESVRVPNL</sequence>
<dbReference type="Proteomes" id="UP000610456">
    <property type="component" value="Unassembled WGS sequence"/>
</dbReference>
<dbReference type="Gene3D" id="1.25.40.10">
    <property type="entry name" value="Tetratricopeptide repeat domain"/>
    <property type="match status" value="1"/>
</dbReference>
<dbReference type="InterPro" id="IPR011990">
    <property type="entry name" value="TPR-like_helical_dom_sf"/>
</dbReference>
<evidence type="ECO:0000256" key="1">
    <source>
        <dbReference type="PROSITE-ProRule" id="PRU00339"/>
    </source>
</evidence>
<feature type="repeat" description="TPR" evidence="1">
    <location>
        <begin position="332"/>
        <end position="365"/>
    </location>
</feature>
<protein>
    <recommendedName>
        <fullName evidence="5">Tetratricopeptide repeat-containing protein</fullName>
    </recommendedName>
</protein>
<dbReference type="RefSeq" id="WP_189605110.1">
    <property type="nucleotide sequence ID" value="NZ_BMXB01000011.1"/>
</dbReference>
<organism evidence="3 4">
    <name type="scientific">Salinimicrobium marinum</name>
    <dbReference type="NCBI Taxonomy" id="680283"/>
    <lineage>
        <taxon>Bacteria</taxon>
        <taxon>Pseudomonadati</taxon>
        <taxon>Bacteroidota</taxon>
        <taxon>Flavobacteriia</taxon>
        <taxon>Flavobacteriales</taxon>
        <taxon>Flavobacteriaceae</taxon>
        <taxon>Salinimicrobium</taxon>
    </lineage>
</organism>
<evidence type="ECO:0000256" key="2">
    <source>
        <dbReference type="SAM" id="SignalP"/>
    </source>
</evidence>
<dbReference type="AlphaFoldDB" id="A0A918VYM1"/>
<keyword evidence="2" id="KW-0732">Signal</keyword>
<reference evidence="3" key="1">
    <citation type="journal article" date="2014" name="Int. J. Syst. Evol. Microbiol.">
        <title>Complete genome sequence of Corynebacterium casei LMG S-19264T (=DSM 44701T), isolated from a smear-ripened cheese.</title>
        <authorList>
            <consortium name="US DOE Joint Genome Institute (JGI-PGF)"/>
            <person name="Walter F."/>
            <person name="Albersmeier A."/>
            <person name="Kalinowski J."/>
            <person name="Ruckert C."/>
        </authorList>
    </citation>
    <scope>NUCLEOTIDE SEQUENCE</scope>
    <source>
        <strain evidence="3">KCTC 12719</strain>
    </source>
</reference>
<feature type="repeat" description="TPR" evidence="1">
    <location>
        <begin position="295"/>
        <end position="328"/>
    </location>
</feature>
<gene>
    <name evidence="3" type="ORF">GCM10007103_25000</name>
</gene>
<feature type="signal peptide" evidence="2">
    <location>
        <begin position="1"/>
        <end position="21"/>
    </location>
</feature>
<dbReference type="SUPFAM" id="SSF48452">
    <property type="entry name" value="TPR-like"/>
    <property type="match status" value="1"/>
</dbReference>
<name>A0A918VYM1_9FLAO</name>
<dbReference type="Pfam" id="PF13424">
    <property type="entry name" value="TPR_12"/>
    <property type="match status" value="1"/>
</dbReference>
<keyword evidence="1" id="KW-0802">TPR repeat</keyword>
<keyword evidence="4" id="KW-1185">Reference proteome</keyword>
<feature type="chain" id="PRO_5036837629" description="Tetratricopeptide repeat-containing protein" evidence="2">
    <location>
        <begin position="22"/>
        <end position="457"/>
    </location>
</feature>
<comment type="caution">
    <text evidence="3">The sequence shown here is derived from an EMBL/GenBank/DDBJ whole genome shotgun (WGS) entry which is preliminary data.</text>
</comment>
<dbReference type="EMBL" id="BMXB01000011">
    <property type="protein sequence ID" value="GHA42852.1"/>
    <property type="molecule type" value="Genomic_DNA"/>
</dbReference>
<dbReference type="PROSITE" id="PS50005">
    <property type="entry name" value="TPR"/>
    <property type="match status" value="2"/>
</dbReference>
<dbReference type="SMART" id="SM00028">
    <property type="entry name" value="TPR"/>
    <property type="match status" value="2"/>
</dbReference>
<proteinExistence type="predicted"/>
<evidence type="ECO:0000313" key="3">
    <source>
        <dbReference type="EMBL" id="GHA42852.1"/>
    </source>
</evidence>
<accession>A0A918VYM1</accession>
<evidence type="ECO:0000313" key="4">
    <source>
        <dbReference type="Proteomes" id="UP000610456"/>
    </source>
</evidence>
<evidence type="ECO:0008006" key="5">
    <source>
        <dbReference type="Google" id="ProtNLM"/>
    </source>
</evidence>